<dbReference type="InterPro" id="IPR018653">
    <property type="entry name" value="ScfR_C"/>
</dbReference>
<dbReference type="SUPFAM" id="SSF47413">
    <property type="entry name" value="lambda repressor-like DNA-binding domains"/>
    <property type="match status" value="1"/>
</dbReference>
<sequence length="463" mass="50883">MAENRPLFLGPRLRRLRRELGLTQAEMAEDLDISSSYVALLERNQRPTTANLLMRLAKTYRVDIADLAAEESEARKRLAAILKDPIFEGIEVSPLEVEDFAASFPAAAEAMLRLHAVYEKSQSALADETLEGREGNLPDPVARVRDFLAARRNYFPELEAKTGSLFNAAGGPDGFTARIQKRHGLKVRRLPADVLGGSVRRYDRHRSEVLFSDAVDAATLRFQTALQLVYLELSEDLDRLTSGKFELSSTEELARRALANYAAAALLMPYDGFRAETLKRRYDVEALARKFSVSFEQAAHRLTTLQKPGAEGVSFFFIRIDPAGNVSKRLDGAGFPFARYGGACPLWNVHAVFKTPRRVRTQWLELPDGARFFSIARTVTSGGGSWGAPRVEGAVALGCAAEQARELIYSEGDSGSAAPTPIGIACRLCQRSNCPARAVPPVGRDILPDDYHRASSALNLAEG</sequence>
<dbReference type="PANTHER" id="PTHR46797:SF23">
    <property type="entry name" value="HTH-TYPE TRANSCRIPTIONAL REGULATOR SUTR"/>
    <property type="match status" value="1"/>
</dbReference>
<dbReference type="CDD" id="cd00093">
    <property type="entry name" value="HTH_XRE"/>
    <property type="match status" value="1"/>
</dbReference>
<dbReference type="RefSeq" id="WP_088711890.1">
    <property type="nucleotide sequence ID" value="NZ_NFZT01000001.1"/>
</dbReference>
<keyword evidence="4" id="KW-0804">Transcription</keyword>
<gene>
    <name evidence="6" type="ORF">B5C34_06240</name>
</gene>
<dbReference type="Pfam" id="PF09856">
    <property type="entry name" value="ScfRs"/>
    <property type="match status" value="1"/>
</dbReference>
<keyword evidence="7" id="KW-1185">Reference proteome</keyword>
<dbReference type="InterPro" id="IPR026281">
    <property type="entry name" value="HTH_RamB"/>
</dbReference>
<dbReference type="OrthoDB" id="1123084at2"/>
<dbReference type="Pfam" id="PF06114">
    <property type="entry name" value="Peptidase_M78"/>
    <property type="match status" value="1"/>
</dbReference>
<dbReference type="InterPro" id="IPR010359">
    <property type="entry name" value="IrrE_HExxH"/>
</dbReference>
<feature type="domain" description="HTH cro/C1-type" evidence="5">
    <location>
        <begin position="13"/>
        <end position="67"/>
    </location>
</feature>
<protein>
    <submittedName>
        <fullName evidence="6">XRE family transcriptional regulator</fullName>
    </submittedName>
</protein>
<comment type="similarity">
    <text evidence="1">Belongs to the short-chain fatty acyl-CoA assimilation regulator (ScfR) family.</text>
</comment>
<reference evidence="7" key="1">
    <citation type="submission" date="2017-05" db="EMBL/GenBank/DDBJ databases">
        <authorList>
            <person name="Lin X."/>
        </authorList>
    </citation>
    <scope>NUCLEOTIDE SEQUENCE [LARGE SCALE GENOMIC DNA]</scope>
    <source>
        <strain evidence="7">JLT2012</strain>
    </source>
</reference>
<evidence type="ECO:0000256" key="2">
    <source>
        <dbReference type="ARBA" id="ARBA00023015"/>
    </source>
</evidence>
<dbReference type="AlphaFoldDB" id="A0A219B4M9"/>
<comment type="caution">
    <text evidence="6">The sequence shown here is derived from an EMBL/GenBank/DDBJ whole genome shotgun (WGS) entry which is preliminary data.</text>
</comment>
<dbReference type="EMBL" id="NFZT01000001">
    <property type="protein sequence ID" value="OWV33103.1"/>
    <property type="molecule type" value="Genomic_DNA"/>
</dbReference>
<evidence type="ECO:0000256" key="3">
    <source>
        <dbReference type="ARBA" id="ARBA00023125"/>
    </source>
</evidence>
<keyword evidence="3" id="KW-0238">DNA-binding</keyword>
<dbReference type="PIRSF" id="PIRSF019251">
    <property type="entry name" value="Rv0465c"/>
    <property type="match status" value="1"/>
</dbReference>
<dbReference type="InterPro" id="IPR010982">
    <property type="entry name" value="Lambda_DNA-bd_dom_sf"/>
</dbReference>
<evidence type="ECO:0000313" key="6">
    <source>
        <dbReference type="EMBL" id="OWV33103.1"/>
    </source>
</evidence>
<keyword evidence="2" id="KW-0805">Transcription regulation</keyword>
<dbReference type="InterPro" id="IPR050807">
    <property type="entry name" value="TransReg_Diox_bact_type"/>
</dbReference>
<dbReference type="Proteomes" id="UP000198462">
    <property type="component" value="Unassembled WGS sequence"/>
</dbReference>
<evidence type="ECO:0000256" key="1">
    <source>
        <dbReference type="ARBA" id="ARBA00007227"/>
    </source>
</evidence>
<dbReference type="InterPro" id="IPR001387">
    <property type="entry name" value="Cro/C1-type_HTH"/>
</dbReference>
<organism evidence="6 7">
    <name type="scientific">Pacificimonas flava</name>
    <dbReference type="NCBI Taxonomy" id="1234595"/>
    <lineage>
        <taxon>Bacteria</taxon>
        <taxon>Pseudomonadati</taxon>
        <taxon>Pseudomonadota</taxon>
        <taxon>Alphaproteobacteria</taxon>
        <taxon>Sphingomonadales</taxon>
        <taxon>Sphingosinicellaceae</taxon>
        <taxon>Pacificimonas</taxon>
    </lineage>
</organism>
<evidence type="ECO:0000256" key="4">
    <source>
        <dbReference type="ARBA" id="ARBA00023163"/>
    </source>
</evidence>
<dbReference type="PANTHER" id="PTHR46797">
    <property type="entry name" value="HTH-TYPE TRANSCRIPTIONAL REGULATOR"/>
    <property type="match status" value="1"/>
</dbReference>
<accession>A0A219B4M9</accession>
<evidence type="ECO:0000259" key="5">
    <source>
        <dbReference type="PROSITE" id="PS50943"/>
    </source>
</evidence>
<dbReference type="GO" id="GO:0003700">
    <property type="term" value="F:DNA-binding transcription factor activity"/>
    <property type="evidence" value="ECO:0007669"/>
    <property type="project" value="TreeGrafter"/>
</dbReference>
<dbReference type="GO" id="GO:0003677">
    <property type="term" value="F:DNA binding"/>
    <property type="evidence" value="ECO:0007669"/>
    <property type="project" value="UniProtKB-KW"/>
</dbReference>
<name>A0A219B4M9_9SPHN</name>
<dbReference type="GO" id="GO:0005829">
    <property type="term" value="C:cytosol"/>
    <property type="evidence" value="ECO:0007669"/>
    <property type="project" value="TreeGrafter"/>
</dbReference>
<evidence type="ECO:0000313" key="7">
    <source>
        <dbReference type="Proteomes" id="UP000198462"/>
    </source>
</evidence>
<proteinExistence type="inferred from homology"/>
<dbReference type="PROSITE" id="PS50943">
    <property type="entry name" value="HTH_CROC1"/>
    <property type="match status" value="1"/>
</dbReference>
<dbReference type="SMART" id="SM00530">
    <property type="entry name" value="HTH_XRE"/>
    <property type="match status" value="1"/>
</dbReference>
<dbReference type="Gene3D" id="1.10.260.40">
    <property type="entry name" value="lambda repressor-like DNA-binding domains"/>
    <property type="match status" value="1"/>
</dbReference>
<dbReference type="Pfam" id="PF01381">
    <property type="entry name" value="HTH_3"/>
    <property type="match status" value="1"/>
</dbReference>